<dbReference type="InterPro" id="IPR010985">
    <property type="entry name" value="Ribbon_hlx_hlx"/>
</dbReference>
<proteinExistence type="predicted"/>
<dbReference type="Proteomes" id="UP000518255">
    <property type="component" value="Unassembled WGS sequence"/>
</dbReference>
<evidence type="ECO:0000313" key="1">
    <source>
        <dbReference type="EMBL" id="MBB1086687.1"/>
    </source>
</evidence>
<dbReference type="Gene3D" id="1.10.1220.10">
    <property type="entry name" value="Met repressor-like"/>
    <property type="match status" value="1"/>
</dbReference>
<gene>
    <name evidence="1" type="ORF">H5R63_07850</name>
</gene>
<dbReference type="InterPro" id="IPR013321">
    <property type="entry name" value="Arc_rbn_hlx_hlx"/>
</dbReference>
<dbReference type="SUPFAM" id="SSF47598">
    <property type="entry name" value="Ribbon-helix-helix"/>
    <property type="match status" value="1"/>
</dbReference>
<dbReference type="EMBL" id="JACIUY010000064">
    <property type="protein sequence ID" value="MBB1086687.1"/>
    <property type="molecule type" value="Genomic_DNA"/>
</dbReference>
<dbReference type="RefSeq" id="WP_182581556.1">
    <property type="nucleotide sequence ID" value="NZ_JACIUY010000064.1"/>
</dbReference>
<evidence type="ECO:0008006" key="3">
    <source>
        <dbReference type="Google" id="ProtNLM"/>
    </source>
</evidence>
<name>A0A7W3YD50_9LACO</name>
<accession>A0A7W3YD50</accession>
<dbReference type="GO" id="GO:0006355">
    <property type="term" value="P:regulation of DNA-templated transcription"/>
    <property type="evidence" value="ECO:0007669"/>
    <property type="project" value="InterPro"/>
</dbReference>
<reference evidence="1 2" key="1">
    <citation type="submission" date="2020-07" db="EMBL/GenBank/DDBJ databases">
        <title>Description of Limosilactobacillus balticus sp. nov., Limosilactobacillus agrestis sp. nov., Limosilactobacillus albertensis sp. nov., Limosilactobacillus rudii sp. nov., Limosilactobacillus fastidiosus sp. nov., five novel Limosilactobacillus species isolated from the vertebrate gastrointestinal tract, and proposal of 6 subspecies of Limosilactobacillus reuteri adapted to the gastrointestinal tract of specific vertebrate hosts.</title>
        <authorList>
            <person name="Li F."/>
            <person name="Cheng C."/>
            <person name="Zheng J."/>
            <person name="Quevedo R.M."/>
            <person name="Li J."/>
            <person name="Roos S."/>
            <person name="Gaenzle M.G."/>
            <person name="Walter J."/>
        </authorList>
    </citation>
    <scope>NUCLEOTIDE SEQUENCE [LARGE SCALE GENOMIC DNA]</scope>
    <source>
        <strain evidence="1 2">WF-MA3-C</strain>
    </source>
</reference>
<comment type="caution">
    <text evidence="1">The sequence shown here is derived from an EMBL/GenBank/DDBJ whole genome shotgun (WGS) entry which is preliminary data.</text>
</comment>
<organism evidence="1 2">
    <name type="scientific">Limosilactobacillus fastidiosus</name>
    <dbReference type="NCBI Taxonomy" id="2759855"/>
    <lineage>
        <taxon>Bacteria</taxon>
        <taxon>Bacillati</taxon>
        <taxon>Bacillota</taxon>
        <taxon>Bacilli</taxon>
        <taxon>Lactobacillales</taxon>
        <taxon>Lactobacillaceae</taxon>
        <taxon>Limosilactobacillus</taxon>
    </lineage>
</organism>
<protein>
    <recommendedName>
        <fullName evidence="3">Arc family DNA-binding protein</fullName>
    </recommendedName>
</protein>
<evidence type="ECO:0000313" key="2">
    <source>
        <dbReference type="Proteomes" id="UP000518255"/>
    </source>
</evidence>
<dbReference type="AlphaFoldDB" id="A0A7W3YD50"/>
<sequence length="55" mass="6749">MADDKFTKEEDKRFTLRINKDIFEMVEREAKEERRSIGRQIEFILAQHFDSENKE</sequence>